<dbReference type="EMBL" id="JABFUD020000006">
    <property type="protein sequence ID" value="KAI5078807.1"/>
    <property type="molecule type" value="Genomic_DNA"/>
</dbReference>
<organism evidence="1 2">
    <name type="scientific">Adiantum capillus-veneris</name>
    <name type="common">Maidenhair fern</name>
    <dbReference type="NCBI Taxonomy" id="13818"/>
    <lineage>
        <taxon>Eukaryota</taxon>
        <taxon>Viridiplantae</taxon>
        <taxon>Streptophyta</taxon>
        <taxon>Embryophyta</taxon>
        <taxon>Tracheophyta</taxon>
        <taxon>Polypodiopsida</taxon>
        <taxon>Polypodiidae</taxon>
        <taxon>Polypodiales</taxon>
        <taxon>Pteridineae</taxon>
        <taxon>Pteridaceae</taxon>
        <taxon>Vittarioideae</taxon>
        <taxon>Adiantum</taxon>
    </lineage>
</organism>
<protein>
    <submittedName>
        <fullName evidence="1">Uncharacterized protein</fullName>
    </submittedName>
</protein>
<dbReference type="AlphaFoldDB" id="A0A9D4V4H1"/>
<keyword evidence="2" id="KW-1185">Reference proteome</keyword>
<accession>A0A9D4V4H1</accession>
<name>A0A9D4V4H1_ADICA</name>
<sequence>MLKKRTNRLKAEKHSRSIEFMSVGAQSLAGKVRVLCTLENGQNCSMRGLPKRPGLVFLCITLGAKPRFLGFGSRVSPSLS</sequence>
<reference evidence="1" key="1">
    <citation type="submission" date="2021-01" db="EMBL/GenBank/DDBJ databases">
        <title>Adiantum capillus-veneris genome.</title>
        <authorList>
            <person name="Fang Y."/>
            <person name="Liao Q."/>
        </authorList>
    </citation>
    <scope>NUCLEOTIDE SEQUENCE</scope>
    <source>
        <strain evidence="1">H3</strain>
        <tissue evidence="1">Leaf</tissue>
    </source>
</reference>
<evidence type="ECO:0000313" key="1">
    <source>
        <dbReference type="EMBL" id="KAI5078807.1"/>
    </source>
</evidence>
<comment type="caution">
    <text evidence="1">The sequence shown here is derived from an EMBL/GenBank/DDBJ whole genome shotgun (WGS) entry which is preliminary data.</text>
</comment>
<gene>
    <name evidence="1" type="ORF">GOP47_0006478</name>
</gene>
<evidence type="ECO:0000313" key="2">
    <source>
        <dbReference type="Proteomes" id="UP000886520"/>
    </source>
</evidence>
<proteinExistence type="predicted"/>
<dbReference type="Proteomes" id="UP000886520">
    <property type="component" value="Chromosome 6"/>
</dbReference>